<sequence>MKSLGIAPSAPRRSTRLNTDANPLPLDQNATKSALFGGCTSKTQDVVSQPAPIPGECNTLGGSSDSDRDLDLPEVVPSSLNALSMEPAVSQSGESNIELELASLATLSLNANSPLTDNSAELSVASTFAGVWRHGVAVPLATINAAPRLSWEAVALFQCRLITSRLHHIELSITRNRSADPRVHQCVREAVDAFWDFDTHLSFSISDWQFSREVYLLGSGLRGPPVAIVADRPSLAIARIMADTIIFTSLRIGFAATLPSLSPSLVASLLTLNSALQKALVLHCAFVFPVD</sequence>
<organism evidence="2 3">
    <name type="scientific">Mycena metata</name>
    <dbReference type="NCBI Taxonomy" id="1033252"/>
    <lineage>
        <taxon>Eukaryota</taxon>
        <taxon>Fungi</taxon>
        <taxon>Dikarya</taxon>
        <taxon>Basidiomycota</taxon>
        <taxon>Agaricomycotina</taxon>
        <taxon>Agaricomycetes</taxon>
        <taxon>Agaricomycetidae</taxon>
        <taxon>Agaricales</taxon>
        <taxon>Marasmiineae</taxon>
        <taxon>Mycenaceae</taxon>
        <taxon>Mycena</taxon>
    </lineage>
</organism>
<feature type="region of interest" description="Disordered" evidence="1">
    <location>
        <begin position="45"/>
        <end position="71"/>
    </location>
</feature>
<accession>A0AAD7MTN2</accession>
<protein>
    <submittedName>
        <fullName evidence="2">Uncharacterized protein</fullName>
    </submittedName>
</protein>
<proteinExistence type="predicted"/>
<evidence type="ECO:0000313" key="3">
    <source>
        <dbReference type="Proteomes" id="UP001215598"/>
    </source>
</evidence>
<reference evidence="2" key="1">
    <citation type="submission" date="2023-03" db="EMBL/GenBank/DDBJ databases">
        <title>Massive genome expansion in bonnet fungi (Mycena s.s.) driven by repeated elements and novel gene families across ecological guilds.</title>
        <authorList>
            <consortium name="Lawrence Berkeley National Laboratory"/>
            <person name="Harder C.B."/>
            <person name="Miyauchi S."/>
            <person name="Viragh M."/>
            <person name="Kuo A."/>
            <person name="Thoen E."/>
            <person name="Andreopoulos B."/>
            <person name="Lu D."/>
            <person name="Skrede I."/>
            <person name="Drula E."/>
            <person name="Henrissat B."/>
            <person name="Morin E."/>
            <person name="Kohler A."/>
            <person name="Barry K."/>
            <person name="LaButti K."/>
            <person name="Morin E."/>
            <person name="Salamov A."/>
            <person name="Lipzen A."/>
            <person name="Mereny Z."/>
            <person name="Hegedus B."/>
            <person name="Baldrian P."/>
            <person name="Stursova M."/>
            <person name="Weitz H."/>
            <person name="Taylor A."/>
            <person name="Grigoriev I.V."/>
            <person name="Nagy L.G."/>
            <person name="Martin F."/>
            <person name="Kauserud H."/>
        </authorList>
    </citation>
    <scope>NUCLEOTIDE SEQUENCE</scope>
    <source>
        <strain evidence="2">CBHHK182m</strain>
    </source>
</reference>
<feature type="region of interest" description="Disordered" evidence="1">
    <location>
        <begin position="1"/>
        <end position="31"/>
    </location>
</feature>
<gene>
    <name evidence="2" type="ORF">B0H16DRAFT_1732719</name>
</gene>
<name>A0AAD7MTN2_9AGAR</name>
<evidence type="ECO:0000256" key="1">
    <source>
        <dbReference type="SAM" id="MobiDB-lite"/>
    </source>
</evidence>
<keyword evidence="3" id="KW-1185">Reference proteome</keyword>
<dbReference type="EMBL" id="JARKIB010000144">
    <property type="protein sequence ID" value="KAJ7732518.1"/>
    <property type="molecule type" value="Genomic_DNA"/>
</dbReference>
<dbReference type="Proteomes" id="UP001215598">
    <property type="component" value="Unassembled WGS sequence"/>
</dbReference>
<comment type="caution">
    <text evidence="2">The sequence shown here is derived from an EMBL/GenBank/DDBJ whole genome shotgun (WGS) entry which is preliminary data.</text>
</comment>
<dbReference type="AlphaFoldDB" id="A0AAD7MTN2"/>
<evidence type="ECO:0000313" key="2">
    <source>
        <dbReference type="EMBL" id="KAJ7732518.1"/>
    </source>
</evidence>